<evidence type="ECO:0000313" key="3">
    <source>
        <dbReference type="Proteomes" id="UP000229893"/>
    </source>
</evidence>
<keyword evidence="1" id="KW-1133">Transmembrane helix</keyword>
<keyword evidence="1" id="KW-0812">Transmembrane</keyword>
<organism evidence="2 3">
    <name type="scientific">Candidatus Liptonbacteria bacterium CG11_big_fil_rev_8_21_14_0_20_35_14</name>
    <dbReference type="NCBI Taxonomy" id="1974634"/>
    <lineage>
        <taxon>Bacteria</taxon>
        <taxon>Candidatus Liptoniibacteriota</taxon>
    </lineage>
</organism>
<protein>
    <recommendedName>
        <fullName evidence="4">HTH cro/C1-type domain-containing protein</fullName>
    </recommendedName>
</protein>
<dbReference type="Gene3D" id="2.60.40.10">
    <property type="entry name" value="Immunoglobulins"/>
    <property type="match status" value="1"/>
</dbReference>
<name>A0A2H0N8J7_9BACT</name>
<dbReference type="AlphaFoldDB" id="A0A2H0N8J7"/>
<feature type="transmembrane region" description="Helical" evidence="1">
    <location>
        <begin position="101"/>
        <end position="119"/>
    </location>
</feature>
<proteinExistence type="predicted"/>
<evidence type="ECO:0000256" key="1">
    <source>
        <dbReference type="SAM" id="Phobius"/>
    </source>
</evidence>
<comment type="caution">
    <text evidence="2">The sequence shown here is derived from an EMBL/GenBank/DDBJ whole genome shotgun (WGS) entry which is preliminary data.</text>
</comment>
<dbReference type="Gene3D" id="1.10.260.40">
    <property type="entry name" value="lambda repressor-like DNA-binding domains"/>
    <property type="match status" value="1"/>
</dbReference>
<reference evidence="2 3" key="1">
    <citation type="submission" date="2017-09" db="EMBL/GenBank/DDBJ databases">
        <title>Depth-based differentiation of microbial function through sediment-hosted aquifers and enrichment of novel symbionts in the deep terrestrial subsurface.</title>
        <authorList>
            <person name="Probst A.J."/>
            <person name="Ladd B."/>
            <person name="Jarett J.K."/>
            <person name="Geller-Mcgrath D.E."/>
            <person name="Sieber C.M."/>
            <person name="Emerson J.B."/>
            <person name="Anantharaman K."/>
            <person name="Thomas B.C."/>
            <person name="Malmstrom R."/>
            <person name="Stieglmeier M."/>
            <person name="Klingl A."/>
            <person name="Woyke T."/>
            <person name="Ryan C.M."/>
            <person name="Banfield J.F."/>
        </authorList>
    </citation>
    <scope>NUCLEOTIDE SEQUENCE [LARGE SCALE GENOMIC DNA]</scope>
    <source>
        <strain evidence="2">CG11_big_fil_rev_8_21_14_0_20_35_14</strain>
    </source>
</reference>
<gene>
    <name evidence="2" type="ORF">COV57_00245</name>
</gene>
<dbReference type="InterPro" id="IPR010982">
    <property type="entry name" value="Lambda_DNA-bd_dom_sf"/>
</dbReference>
<sequence length="221" mass="24904">MDKQFKDIIIEAIEQNGTNLGKLAESSRIPQRYLELIIRGENSYLPAAPYIHGYIIRLAHNLELDGELLWELYKKENSIKISGGHDKLPSNRFSIQNNSNTKMFVIGGIALLALIYIVFKFNDLFSSPSLTILDPNQESVTTSSKIYTIIGSTKNEIKITINEELIDLDENNGFQKEVLLEPGLNTFKIKASKFLGGTSEIIRQIIFEEASKIIKTPDPTE</sequence>
<dbReference type="EMBL" id="PCWO01000003">
    <property type="protein sequence ID" value="PIR05210.1"/>
    <property type="molecule type" value="Genomic_DNA"/>
</dbReference>
<accession>A0A2H0N8J7</accession>
<dbReference type="Pfam" id="PF13413">
    <property type="entry name" value="HTH_25"/>
    <property type="match status" value="1"/>
</dbReference>
<evidence type="ECO:0008006" key="4">
    <source>
        <dbReference type="Google" id="ProtNLM"/>
    </source>
</evidence>
<dbReference type="Proteomes" id="UP000229893">
    <property type="component" value="Unassembled WGS sequence"/>
</dbReference>
<evidence type="ECO:0000313" key="2">
    <source>
        <dbReference type="EMBL" id="PIR05210.1"/>
    </source>
</evidence>
<keyword evidence="1" id="KW-0472">Membrane</keyword>
<dbReference type="GO" id="GO:0003677">
    <property type="term" value="F:DNA binding"/>
    <property type="evidence" value="ECO:0007669"/>
    <property type="project" value="InterPro"/>
</dbReference>
<dbReference type="InterPro" id="IPR013783">
    <property type="entry name" value="Ig-like_fold"/>
</dbReference>